<comment type="caution">
    <text evidence="1">The sequence shown here is derived from an EMBL/GenBank/DDBJ whole genome shotgun (WGS) entry which is preliminary data.</text>
</comment>
<evidence type="ECO:0000313" key="1">
    <source>
        <dbReference type="EMBL" id="OHT02144.1"/>
    </source>
</evidence>
<protein>
    <recommendedName>
        <fullName evidence="3">DBF4-type domain-containing protein</fullName>
    </recommendedName>
</protein>
<keyword evidence="2" id="KW-1185">Reference proteome</keyword>
<proteinExistence type="predicted"/>
<dbReference type="RefSeq" id="XP_068355280.1">
    <property type="nucleotide sequence ID" value="XM_068507617.1"/>
</dbReference>
<dbReference type="VEuPathDB" id="TrichDB:TRFO_30909"/>
<dbReference type="OrthoDB" id="10634257at2759"/>
<dbReference type="EMBL" id="MLAK01000881">
    <property type="protein sequence ID" value="OHT02144.1"/>
    <property type="molecule type" value="Genomic_DNA"/>
</dbReference>
<name>A0A1J4JUJ0_9EUKA</name>
<sequence>MKNERKIFVPQFPYNCKDDCLLKPVHTRTAQKFSSPARSQPVQTVPQSLFDKLNVSIIMTNPETTKVVEKAMISAGANVVVGTPEYADIVISESQISQPPKIAVTRGKKMVNAARDSMPRSQRNILLKQIPWVYDVQEPKTEPKSKPEIERISKNMIIVSDIQHRHRPMIAIFKKDVQLHFGDVPQGYPLTPFDPIPAMSKQHVEKYKAKLGTTQVTINPQPANDSYCYMCQASYGDAAMHQRSASHQHNAICGDWYEFDYIAEEINEIFLEGCQNTNEMYEEEEENE</sequence>
<dbReference type="AlphaFoldDB" id="A0A1J4JUJ0"/>
<evidence type="ECO:0000313" key="2">
    <source>
        <dbReference type="Proteomes" id="UP000179807"/>
    </source>
</evidence>
<dbReference type="GeneID" id="94842321"/>
<accession>A0A1J4JUJ0</accession>
<dbReference type="Proteomes" id="UP000179807">
    <property type="component" value="Unassembled WGS sequence"/>
</dbReference>
<gene>
    <name evidence="1" type="ORF">TRFO_30909</name>
</gene>
<evidence type="ECO:0008006" key="3">
    <source>
        <dbReference type="Google" id="ProtNLM"/>
    </source>
</evidence>
<reference evidence="1" key="1">
    <citation type="submission" date="2016-10" db="EMBL/GenBank/DDBJ databases">
        <authorList>
            <person name="Benchimol M."/>
            <person name="Almeida L.G."/>
            <person name="Vasconcelos A.T."/>
            <person name="Perreira-Neves A."/>
            <person name="Rosa I.A."/>
            <person name="Tasca T."/>
            <person name="Bogo M.R."/>
            <person name="de Souza W."/>
        </authorList>
    </citation>
    <scope>NUCLEOTIDE SEQUENCE [LARGE SCALE GENOMIC DNA]</scope>
    <source>
        <strain evidence="1">K</strain>
    </source>
</reference>
<organism evidence="1 2">
    <name type="scientific">Tritrichomonas foetus</name>
    <dbReference type="NCBI Taxonomy" id="1144522"/>
    <lineage>
        <taxon>Eukaryota</taxon>
        <taxon>Metamonada</taxon>
        <taxon>Parabasalia</taxon>
        <taxon>Tritrichomonadida</taxon>
        <taxon>Tritrichomonadidae</taxon>
        <taxon>Tritrichomonas</taxon>
    </lineage>
</organism>